<feature type="region of interest" description="Disordered" evidence="1">
    <location>
        <begin position="1"/>
        <end position="25"/>
    </location>
</feature>
<organism evidence="2 3">
    <name type="scientific">Lentinula raphanica</name>
    <dbReference type="NCBI Taxonomy" id="153919"/>
    <lineage>
        <taxon>Eukaryota</taxon>
        <taxon>Fungi</taxon>
        <taxon>Dikarya</taxon>
        <taxon>Basidiomycota</taxon>
        <taxon>Agaricomycotina</taxon>
        <taxon>Agaricomycetes</taxon>
        <taxon>Agaricomycetidae</taxon>
        <taxon>Agaricales</taxon>
        <taxon>Marasmiineae</taxon>
        <taxon>Omphalotaceae</taxon>
        <taxon>Lentinula</taxon>
    </lineage>
</organism>
<feature type="region of interest" description="Disordered" evidence="1">
    <location>
        <begin position="275"/>
        <end position="341"/>
    </location>
</feature>
<evidence type="ECO:0000313" key="2">
    <source>
        <dbReference type="EMBL" id="KAJ3831924.1"/>
    </source>
</evidence>
<comment type="caution">
    <text evidence="2">The sequence shown here is derived from an EMBL/GenBank/DDBJ whole genome shotgun (WGS) entry which is preliminary data.</text>
</comment>
<reference evidence="2" key="1">
    <citation type="submission" date="2022-08" db="EMBL/GenBank/DDBJ databases">
        <authorList>
            <consortium name="DOE Joint Genome Institute"/>
            <person name="Min B."/>
            <person name="Riley R."/>
            <person name="Sierra-Patev S."/>
            <person name="Naranjo-Ortiz M."/>
            <person name="Looney B."/>
            <person name="Konkel Z."/>
            <person name="Slot J.C."/>
            <person name="Sakamoto Y."/>
            <person name="Steenwyk J.L."/>
            <person name="Rokas A."/>
            <person name="Carro J."/>
            <person name="Camarero S."/>
            <person name="Ferreira P."/>
            <person name="Molpeceres G."/>
            <person name="Ruiz-Duenas F.J."/>
            <person name="Serrano A."/>
            <person name="Henrissat B."/>
            <person name="Drula E."/>
            <person name="Hughes K.W."/>
            <person name="Mata J.L."/>
            <person name="Ishikawa N.K."/>
            <person name="Vargas-Isla R."/>
            <person name="Ushijima S."/>
            <person name="Smith C.A."/>
            <person name="Ahrendt S."/>
            <person name="Andreopoulos W."/>
            <person name="He G."/>
            <person name="Labutti K."/>
            <person name="Lipzen A."/>
            <person name="Ng V."/>
            <person name="Sandor L."/>
            <person name="Barry K."/>
            <person name="Martinez A.T."/>
            <person name="Xiao Y."/>
            <person name="Gibbons J.G."/>
            <person name="Terashima K."/>
            <person name="Hibbett D.S."/>
            <person name="Grigoriev I.V."/>
        </authorList>
    </citation>
    <scope>NUCLEOTIDE SEQUENCE</scope>
    <source>
        <strain evidence="2">TFB9207</strain>
    </source>
</reference>
<sequence length="435" mass="48258">MDHANLGSNMDLTEPSHRDVPWTADNAPYQTPVSAPVPTLPQPDYMHFLDVQRSPTDVEEQRQRVTTVSDHFTNHSLIPPHPVLSFLSLPSLPSVTNFPQSVSDAWNQYINPSFQHFIPSQNMFCPRALTGYDFPSPYALGSIASTRAPSVASEHPGSVQLMGNDVPNTNPLPFPGPRDFASKQVNDNQPFPFPPFPYHGFPFQPGPYPYPGCPYPYPPYYDPYRLSHYPAYPTSPHTAPPSSGQVPPHPNSRSDPVALTPLGQTVELQPMLKLKLSNREGRKPKWVRPPLPPLPERSPSPLAAHPPPQSRGQRKHEQQKQKRAAQKADARQGTATSDVSDKRARLVQAASTIIANFDSDDILTATSGYIGCKRVEEDVKEQRLVQSLDNLVGEHSLWKFSIVRVDMNHAIPALLTDEAHRVFAACIPADTVKLL</sequence>
<name>A0AA38NWH5_9AGAR</name>
<gene>
    <name evidence="2" type="ORF">F5878DRAFT_667044</name>
</gene>
<feature type="region of interest" description="Disordered" evidence="1">
    <location>
        <begin position="232"/>
        <end position="258"/>
    </location>
</feature>
<dbReference type="AlphaFoldDB" id="A0AA38NWH5"/>
<feature type="compositionally biased region" description="Polar residues" evidence="1">
    <location>
        <begin position="235"/>
        <end position="245"/>
    </location>
</feature>
<feature type="compositionally biased region" description="Pro residues" evidence="1">
    <location>
        <begin position="287"/>
        <end position="309"/>
    </location>
</feature>
<accession>A0AA38NWH5</accession>
<dbReference type="Proteomes" id="UP001163846">
    <property type="component" value="Unassembled WGS sequence"/>
</dbReference>
<proteinExistence type="predicted"/>
<evidence type="ECO:0000256" key="1">
    <source>
        <dbReference type="SAM" id="MobiDB-lite"/>
    </source>
</evidence>
<protein>
    <submittedName>
        <fullName evidence="2">Uncharacterized protein</fullName>
    </submittedName>
</protein>
<keyword evidence="3" id="KW-1185">Reference proteome</keyword>
<evidence type="ECO:0000313" key="3">
    <source>
        <dbReference type="Proteomes" id="UP001163846"/>
    </source>
</evidence>
<dbReference type="EMBL" id="MU807156">
    <property type="protein sequence ID" value="KAJ3831924.1"/>
    <property type="molecule type" value="Genomic_DNA"/>
</dbReference>
<feature type="compositionally biased region" description="Basic and acidic residues" evidence="1">
    <location>
        <begin position="315"/>
        <end position="330"/>
    </location>
</feature>
<feature type="compositionally biased region" description="Polar residues" evidence="1">
    <location>
        <begin position="1"/>
        <end position="11"/>
    </location>
</feature>